<keyword evidence="6" id="KW-1133">Transmembrane helix</keyword>
<comment type="subcellular location">
    <subcellularLocation>
        <location evidence="1">Mitochondrion inner membrane</location>
    </subcellularLocation>
</comment>
<comment type="caution">
    <text evidence="7">The sequence shown here is derived from an EMBL/GenBank/DDBJ whole genome shotgun (WGS) entry which is preliminary data.</text>
</comment>
<evidence type="ECO:0008006" key="9">
    <source>
        <dbReference type="Google" id="ProtNLM"/>
    </source>
</evidence>
<dbReference type="SUPFAM" id="SSF46565">
    <property type="entry name" value="Chaperone J-domain"/>
    <property type="match status" value="1"/>
</dbReference>
<dbReference type="EMBL" id="JAFJZO010000018">
    <property type="protein sequence ID" value="KAG5507641.1"/>
    <property type="molecule type" value="Genomic_DNA"/>
</dbReference>
<keyword evidence="8" id="KW-1185">Reference proteome</keyword>
<dbReference type="GO" id="GO:0030150">
    <property type="term" value="P:protein import into mitochondrial matrix"/>
    <property type="evidence" value="ECO:0007669"/>
    <property type="project" value="TreeGrafter"/>
</dbReference>
<keyword evidence="2" id="KW-0999">Mitochondrion inner membrane</keyword>
<dbReference type="PANTHER" id="PTHR12763:SF59">
    <property type="entry name" value="PROTEIN KINASE DOMAIN-CONTAINING PROTEIN"/>
    <property type="match status" value="1"/>
</dbReference>
<dbReference type="InterPro" id="IPR036869">
    <property type="entry name" value="J_dom_sf"/>
</dbReference>
<feature type="compositionally biased region" description="Polar residues" evidence="5">
    <location>
        <begin position="48"/>
        <end position="57"/>
    </location>
</feature>
<sequence>MPGRTGPPADPSEKGVPASLPDEDELPRARTESEENPPMTTGDAASLQGENCNSTSPLPAESRSALVPLGEYPVSVQESRGAIVSLSPEARRIAIGMSKAGLSIAEGFLLSSRAILNPIFSASLVAYESVSAVQAYRHGDLTSLGYRTTKRDVALRIGKELATMGLGMALGHGVGALIGLSAIPVAGQFAVATVLSVGLGICLGKILTHYVDRFMVRIQLRNKYGYPMDEHGTRRRFEVLMERRHDLSTLETCRVVQHYADYRVASGWENAKDLDDYRASGDITRMPVSLQHFAVVQLQRKWGFVKDRTQCRQIYRALLLVHHPDRGGSTELAGQLNQDFEFFAFCQGWNSDCTSLLRSAQDSPATSATADGGSRRRRGNVIVDYIRSLFRPTTDSRIGANDLHQLGLLTLMTGTSAERHRHDIAAAGAPGDGGDMAAAQKKQGSLEDIDSTSDEDEDEDTVAVAAVRQRSVTRVLQALHKAYRATSEVITFSGLIHVSDDAERWGQLHQHVSLFQRLQYFISMHAQAPNGYGEEPQPLCVPKENVYCTFRWSCVPEAVAKREEVRTAIIAAVFTQETTQKLTSLLELWHTAKAMAESYLRVSQQREAHGGPATNRNNDECRQTLDALLRIHAQIEAAGSKAQVLWQERLEEWATQTVSGFSSLLEDVKEVGLTASNALAAEYAAQSFASAQQHCNAYFRAWDRKQDTLQNLLAELQLEHAALRDGAQGSGDGSPSSGVPGLACDPEATKRIEDIQTQLLVLHKQMAEVDVYVAEWASTCATHFPELTTTLRQLPSTCVEGVVGESCVDWNNPNQPVSAREDWTPRFIAFERERTLLHYTRVEVEPVNPLDPFTSRPLPGDPSDCAEWEKQAGTREEGDAIGTLLYSFEANEAIEDAVVGRHGVGVTLLQGLYNDPLTGEITSCWLKRYSFAGAQRKGGMKSVRVLAQHILAEEVAVPARCSSDRVVSARDVFYNRNRREMFVHYVRGATQQRFRSVNDVLRQVLPLGIRWLHEVLECVVSLHACQLAHGHICLSAFTYDDFGNTALGVFHPTWESLNSVNTAGFEELNLAATPAPSLADRQHCDVIDVGIMLLTEVLPLFNTAGRNTTTPPPADTPSSTTPTMSRASKHPTPFPTGSATEAHAGLDDMVCVMEAVANHLVGKEEPRWSLLDARQFVRRFLQFHSGDFAIFSKQVVFPASWAIHDPPPPVQLVAVDVTPFRFPTTLTASATAVRVYHNRNVSLWETYWHCRRKMATLHSGNHMLPAAVAQASPILLCNDDWEVRERYLWCQCGNEEVAWDHCQDGFRSFQRGATHPTPGNDMFPFFLGAPAARDDDRSELWGVICRVALGTTVEETEEEFAAAPSEADTATEQYNKLSYAAQRRSHLVTRHLTGQGHQAETTSRIWVPCPWARCYPEYIVNIAWM</sequence>
<dbReference type="GO" id="GO:0001405">
    <property type="term" value="C:PAM complex, Tim23 associated import motor"/>
    <property type="evidence" value="ECO:0007669"/>
    <property type="project" value="TreeGrafter"/>
</dbReference>
<proteinExistence type="predicted"/>
<feature type="compositionally biased region" description="Low complexity" evidence="5">
    <location>
        <begin position="425"/>
        <end position="439"/>
    </location>
</feature>
<feature type="region of interest" description="Disordered" evidence="5">
    <location>
        <begin position="725"/>
        <end position="745"/>
    </location>
</feature>
<gene>
    <name evidence="7" type="ORF">JKF63_06590</name>
</gene>
<feature type="transmembrane region" description="Helical" evidence="6">
    <location>
        <begin position="161"/>
        <end position="183"/>
    </location>
</feature>
<keyword evidence="3" id="KW-0496">Mitochondrion</keyword>
<dbReference type="GO" id="GO:0001671">
    <property type="term" value="F:ATPase activator activity"/>
    <property type="evidence" value="ECO:0007669"/>
    <property type="project" value="TreeGrafter"/>
</dbReference>
<dbReference type="KEGG" id="phet:94292616"/>
<protein>
    <recommendedName>
        <fullName evidence="9">Protein kinase domain-containing protein</fullName>
    </recommendedName>
</protein>
<feature type="region of interest" description="Disordered" evidence="5">
    <location>
        <begin position="1104"/>
        <end position="1140"/>
    </location>
</feature>
<evidence type="ECO:0000256" key="4">
    <source>
        <dbReference type="ARBA" id="ARBA00023136"/>
    </source>
</evidence>
<feature type="transmembrane region" description="Helical" evidence="6">
    <location>
        <begin position="189"/>
        <end position="211"/>
    </location>
</feature>
<keyword evidence="6" id="KW-0812">Transmembrane</keyword>
<keyword evidence="4 6" id="KW-0472">Membrane</keyword>
<dbReference type="Proteomes" id="UP000674318">
    <property type="component" value="Unassembled WGS sequence"/>
</dbReference>
<dbReference type="OrthoDB" id="240298at2759"/>
<feature type="region of interest" description="Disordered" evidence="5">
    <location>
        <begin position="1"/>
        <end position="61"/>
    </location>
</feature>
<evidence type="ECO:0000256" key="5">
    <source>
        <dbReference type="SAM" id="MobiDB-lite"/>
    </source>
</evidence>
<evidence type="ECO:0000256" key="3">
    <source>
        <dbReference type="ARBA" id="ARBA00023128"/>
    </source>
</evidence>
<evidence type="ECO:0000313" key="8">
    <source>
        <dbReference type="Proteomes" id="UP000674318"/>
    </source>
</evidence>
<dbReference type="GeneID" id="94292616"/>
<evidence type="ECO:0000313" key="7">
    <source>
        <dbReference type="EMBL" id="KAG5507641.1"/>
    </source>
</evidence>
<feature type="compositionally biased region" description="Acidic residues" evidence="5">
    <location>
        <begin position="447"/>
        <end position="460"/>
    </location>
</feature>
<name>A0A836IVG0_9TRYP</name>
<dbReference type="RefSeq" id="XP_067757956.1">
    <property type="nucleotide sequence ID" value="XM_067902539.1"/>
</dbReference>
<feature type="region of interest" description="Disordered" evidence="5">
    <location>
        <begin position="425"/>
        <end position="460"/>
    </location>
</feature>
<reference evidence="7 8" key="1">
    <citation type="submission" date="2021-02" db="EMBL/GenBank/DDBJ databases">
        <title>Porcisia hertigi Genome sequencing and assembly.</title>
        <authorList>
            <person name="Almutairi H."/>
            <person name="Gatherer D."/>
        </authorList>
    </citation>
    <scope>NUCLEOTIDE SEQUENCE [LARGE SCALE GENOMIC DNA]</scope>
    <source>
        <strain evidence="7 8">C119</strain>
    </source>
</reference>
<evidence type="ECO:0000256" key="2">
    <source>
        <dbReference type="ARBA" id="ARBA00022792"/>
    </source>
</evidence>
<dbReference type="PANTHER" id="PTHR12763">
    <property type="match status" value="1"/>
</dbReference>
<evidence type="ECO:0000256" key="6">
    <source>
        <dbReference type="SAM" id="Phobius"/>
    </source>
</evidence>
<evidence type="ECO:0000256" key="1">
    <source>
        <dbReference type="ARBA" id="ARBA00004273"/>
    </source>
</evidence>
<accession>A0A836IVG0</accession>
<organism evidence="7 8">
    <name type="scientific">Porcisia hertigi</name>
    <dbReference type="NCBI Taxonomy" id="2761500"/>
    <lineage>
        <taxon>Eukaryota</taxon>
        <taxon>Discoba</taxon>
        <taxon>Euglenozoa</taxon>
        <taxon>Kinetoplastea</taxon>
        <taxon>Metakinetoplastina</taxon>
        <taxon>Trypanosomatida</taxon>
        <taxon>Trypanosomatidae</taxon>
        <taxon>Leishmaniinae</taxon>
        <taxon>Porcisia</taxon>
    </lineage>
</organism>